<sequence length="318" mass="36411">MGESTGVPDQKIADYTNNNMDEKINVYIWDMDETLILLKSLLNGTYAEAFNGLKNVQEGVEIGKMWENYILDLCDNHFFYEQIENNNKPFLSALSQYDDGHDLSEYDFNQDGFGPPYDDASKRKLAYRHRVIAHNYKEGLHRFFDQEMIKHWDDLYNMTDRYTDKWLSSAHNLLKECSAGLEDNSVGSADGSIHSAGSKSQHINVLVTSGSLIPSLVKCMLFRFDNMIALENVYSSLEVGKLQCFQWIKERFNSPNVRFCVIGDGWEECEAAESMRWPFIRIDPRPGCSHRFPGLTLRTVGSYLSVVYGGPDPENDTE</sequence>
<dbReference type="SUPFAM" id="SSF56784">
    <property type="entry name" value="HAD-like"/>
    <property type="match status" value="1"/>
</dbReference>
<feature type="active site" description="Proton donor" evidence="8">
    <location>
        <position position="32"/>
    </location>
</feature>
<keyword evidence="3 9" id="KW-0479">Metal-binding</keyword>
<evidence type="ECO:0000256" key="9">
    <source>
        <dbReference type="PIRSR" id="PIRSR628472-2"/>
    </source>
</evidence>
<evidence type="ECO:0000256" key="2">
    <source>
        <dbReference type="ARBA" id="ARBA00013064"/>
    </source>
</evidence>
<dbReference type="Gene3D" id="3.40.50.12350">
    <property type="match status" value="1"/>
</dbReference>
<protein>
    <recommendedName>
        <fullName evidence="2">protein-tyrosine-phosphatase</fullName>
        <ecNumber evidence="2">3.1.3.48</ecNumber>
    </recommendedName>
</protein>
<keyword evidence="5 9" id="KW-0460">Magnesium</keyword>
<proteinExistence type="inferred from homology"/>
<dbReference type="EMBL" id="VOIH02000004">
    <property type="protein sequence ID" value="KAF3449464.1"/>
    <property type="molecule type" value="Genomic_DNA"/>
</dbReference>
<dbReference type="GO" id="GO:0046872">
    <property type="term" value="F:metal ion binding"/>
    <property type="evidence" value="ECO:0007669"/>
    <property type="project" value="UniProtKB-KW"/>
</dbReference>
<organism evidence="10 11">
    <name type="scientific">Rhamnella rubrinervis</name>
    <dbReference type="NCBI Taxonomy" id="2594499"/>
    <lineage>
        <taxon>Eukaryota</taxon>
        <taxon>Viridiplantae</taxon>
        <taxon>Streptophyta</taxon>
        <taxon>Embryophyta</taxon>
        <taxon>Tracheophyta</taxon>
        <taxon>Spermatophyta</taxon>
        <taxon>Magnoliopsida</taxon>
        <taxon>eudicotyledons</taxon>
        <taxon>Gunneridae</taxon>
        <taxon>Pentapetalae</taxon>
        <taxon>rosids</taxon>
        <taxon>fabids</taxon>
        <taxon>Rosales</taxon>
        <taxon>Rhamnaceae</taxon>
        <taxon>rhamnoid group</taxon>
        <taxon>Rhamneae</taxon>
        <taxon>Rhamnella</taxon>
    </lineage>
</organism>
<evidence type="ECO:0000256" key="4">
    <source>
        <dbReference type="ARBA" id="ARBA00022801"/>
    </source>
</evidence>
<dbReference type="FunFam" id="3.40.50.12350:FF:000003">
    <property type="entry name" value="Eyes absent homolog"/>
    <property type="match status" value="1"/>
</dbReference>
<evidence type="ECO:0000256" key="8">
    <source>
        <dbReference type="PIRSR" id="PIRSR628472-1"/>
    </source>
</evidence>
<feature type="binding site" evidence="9">
    <location>
        <position position="32"/>
    </location>
    <ligand>
        <name>Mg(2+)</name>
        <dbReference type="ChEBI" id="CHEBI:18420"/>
    </ligand>
</feature>
<evidence type="ECO:0000256" key="3">
    <source>
        <dbReference type="ARBA" id="ARBA00022723"/>
    </source>
</evidence>
<comment type="catalytic activity">
    <reaction evidence="7">
        <text>O-phospho-L-tyrosyl-[protein] + H2O = L-tyrosyl-[protein] + phosphate</text>
        <dbReference type="Rhea" id="RHEA:10684"/>
        <dbReference type="Rhea" id="RHEA-COMP:10136"/>
        <dbReference type="Rhea" id="RHEA-COMP:20101"/>
        <dbReference type="ChEBI" id="CHEBI:15377"/>
        <dbReference type="ChEBI" id="CHEBI:43474"/>
        <dbReference type="ChEBI" id="CHEBI:46858"/>
        <dbReference type="ChEBI" id="CHEBI:61978"/>
        <dbReference type="EC" id="3.1.3.48"/>
    </reaction>
</comment>
<dbReference type="NCBIfam" id="TIGR01658">
    <property type="entry name" value="EYA-cons_domain"/>
    <property type="match status" value="1"/>
</dbReference>
<gene>
    <name evidence="10" type="ORF">FNV43_RR10192</name>
</gene>
<dbReference type="AlphaFoldDB" id="A0A8K0MKI3"/>
<evidence type="ECO:0000256" key="7">
    <source>
        <dbReference type="ARBA" id="ARBA00051722"/>
    </source>
</evidence>
<dbReference type="EC" id="3.1.3.48" evidence="2"/>
<evidence type="ECO:0000256" key="5">
    <source>
        <dbReference type="ARBA" id="ARBA00022842"/>
    </source>
</evidence>
<keyword evidence="11" id="KW-1185">Reference proteome</keyword>
<dbReference type="GO" id="GO:0005634">
    <property type="term" value="C:nucleus"/>
    <property type="evidence" value="ECO:0007669"/>
    <property type="project" value="TreeGrafter"/>
</dbReference>
<dbReference type="InterPro" id="IPR028472">
    <property type="entry name" value="EYA"/>
</dbReference>
<dbReference type="GO" id="GO:0030154">
    <property type="term" value="P:cell differentiation"/>
    <property type="evidence" value="ECO:0007669"/>
    <property type="project" value="TreeGrafter"/>
</dbReference>
<dbReference type="InterPro" id="IPR036412">
    <property type="entry name" value="HAD-like_sf"/>
</dbReference>
<comment type="cofactor">
    <cofactor evidence="9">
        <name>Mg(2+)</name>
        <dbReference type="ChEBI" id="CHEBI:18420"/>
    </cofactor>
    <text evidence="9">Binds 1 Mg(2+) ion per subunit.</text>
</comment>
<evidence type="ECO:0000313" key="10">
    <source>
        <dbReference type="EMBL" id="KAF3449464.1"/>
    </source>
</evidence>
<name>A0A8K0MKI3_9ROSA</name>
<dbReference type="GO" id="GO:0045739">
    <property type="term" value="P:positive regulation of DNA repair"/>
    <property type="evidence" value="ECO:0007669"/>
    <property type="project" value="TreeGrafter"/>
</dbReference>
<comment type="caution">
    <text evidence="10">The sequence shown here is derived from an EMBL/GenBank/DDBJ whole genome shotgun (WGS) entry which is preliminary data.</text>
</comment>
<dbReference type="GO" id="GO:0004725">
    <property type="term" value="F:protein tyrosine phosphatase activity"/>
    <property type="evidence" value="ECO:0007669"/>
    <property type="project" value="UniProtKB-EC"/>
</dbReference>
<keyword evidence="6" id="KW-0904">Protein phosphatase</keyword>
<feature type="binding site" evidence="9">
    <location>
        <position position="264"/>
    </location>
    <ligand>
        <name>Mg(2+)</name>
        <dbReference type="ChEBI" id="CHEBI:18420"/>
    </ligand>
</feature>
<dbReference type="InterPro" id="IPR038102">
    <property type="entry name" value="EYA_dom_sf"/>
</dbReference>
<dbReference type="PANTHER" id="PTHR10190">
    <property type="entry name" value="EYES ABSENT"/>
    <property type="match status" value="1"/>
</dbReference>
<reference evidence="10" key="1">
    <citation type="submission" date="2020-03" db="EMBL/GenBank/DDBJ databases">
        <title>A high-quality chromosome-level genome assembly of a woody plant with both climbing and erect habits, Rhamnella rubrinervis.</title>
        <authorList>
            <person name="Lu Z."/>
            <person name="Yang Y."/>
            <person name="Zhu X."/>
            <person name="Sun Y."/>
        </authorList>
    </citation>
    <scope>NUCLEOTIDE SEQUENCE</scope>
    <source>
        <strain evidence="10">BYM</strain>
        <tissue evidence="10">Leaf</tissue>
    </source>
</reference>
<dbReference type="InterPro" id="IPR006545">
    <property type="entry name" value="EYA_dom"/>
</dbReference>
<accession>A0A8K0MKI3</accession>
<evidence type="ECO:0000256" key="1">
    <source>
        <dbReference type="ARBA" id="ARBA00010501"/>
    </source>
</evidence>
<dbReference type="Proteomes" id="UP000796880">
    <property type="component" value="Unassembled WGS sequence"/>
</dbReference>
<dbReference type="PANTHER" id="PTHR10190:SF16">
    <property type="entry name" value="DEVELOPMENTAL PROTEIN EYES ABSENT"/>
    <property type="match status" value="1"/>
</dbReference>
<feature type="binding site" evidence="9">
    <location>
        <position position="30"/>
    </location>
    <ligand>
        <name>Mg(2+)</name>
        <dbReference type="ChEBI" id="CHEBI:18420"/>
    </ligand>
</feature>
<feature type="active site" description="Nucleophile" evidence="8">
    <location>
        <position position="30"/>
    </location>
</feature>
<evidence type="ECO:0000313" key="11">
    <source>
        <dbReference type="Proteomes" id="UP000796880"/>
    </source>
</evidence>
<keyword evidence="4" id="KW-0378">Hydrolase</keyword>
<comment type="similarity">
    <text evidence="1">Belongs to the HAD-like hydrolase superfamily. EYA family.</text>
</comment>
<evidence type="ECO:0000256" key="6">
    <source>
        <dbReference type="ARBA" id="ARBA00022912"/>
    </source>
</evidence>
<dbReference type="OrthoDB" id="167668at2759"/>